<dbReference type="CDD" id="cd05795">
    <property type="entry name" value="Ribosomal_P0_L10e"/>
    <property type="match status" value="1"/>
</dbReference>
<dbReference type="Pfam" id="PF00428">
    <property type="entry name" value="Ribosomal_60s"/>
    <property type="match status" value="1"/>
</dbReference>
<dbReference type="InterPro" id="IPR043141">
    <property type="entry name" value="Ribosomal_uL10-like_sf"/>
</dbReference>
<feature type="domain" description="Large ribosomal subunit protein uL10-like insertion" evidence="5">
    <location>
        <begin position="111"/>
        <end position="180"/>
    </location>
</feature>
<dbReference type="Gene3D" id="3.90.105.20">
    <property type="match status" value="1"/>
</dbReference>
<gene>
    <name evidence="6" type="ORF">ALAG00032_LOCUS3079</name>
</gene>
<dbReference type="InterPro" id="IPR043164">
    <property type="entry name" value="Ribosomal_uL10-like_insert_sf"/>
</dbReference>
<dbReference type="Gene3D" id="3.30.70.1730">
    <property type="match status" value="1"/>
</dbReference>
<dbReference type="InterPro" id="IPR001790">
    <property type="entry name" value="Ribosomal_uL10"/>
</dbReference>
<dbReference type="Pfam" id="PF17777">
    <property type="entry name" value="RL10P_insert"/>
    <property type="match status" value="1"/>
</dbReference>
<dbReference type="Pfam" id="PF00466">
    <property type="entry name" value="Ribosomal_L10"/>
    <property type="match status" value="1"/>
</dbReference>
<dbReference type="PANTHER" id="PTHR45699">
    <property type="entry name" value="60S ACIDIC RIBOSOMAL PROTEIN P0"/>
    <property type="match status" value="1"/>
</dbReference>
<dbReference type="PANTHER" id="PTHR45699:SF3">
    <property type="entry name" value="LARGE RIBOSOMAL SUBUNIT PROTEIN UL10"/>
    <property type="match status" value="1"/>
</dbReference>
<proteinExistence type="inferred from homology"/>
<dbReference type="InterPro" id="IPR040637">
    <property type="entry name" value="Ribosomal_uL10-like_insert"/>
</dbReference>
<dbReference type="GO" id="GO:0022625">
    <property type="term" value="C:cytosolic large ribosomal subunit"/>
    <property type="evidence" value="ECO:0007669"/>
    <property type="project" value="TreeGrafter"/>
</dbReference>
<evidence type="ECO:0000256" key="1">
    <source>
        <dbReference type="ARBA" id="ARBA00008889"/>
    </source>
</evidence>
<dbReference type="SUPFAM" id="SSF160369">
    <property type="entry name" value="Ribosomal protein L10-like"/>
    <property type="match status" value="1"/>
</dbReference>
<dbReference type="InterPro" id="IPR050323">
    <property type="entry name" value="Ribosomal_protein_uL10"/>
</dbReference>
<reference evidence="6" key="1">
    <citation type="submission" date="2021-01" db="EMBL/GenBank/DDBJ databases">
        <authorList>
            <person name="Corre E."/>
            <person name="Pelletier E."/>
            <person name="Niang G."/>
            <person name="Scheremetjew M."/>
            <person name="Finn R."/>
            <person name="Kale V."/>
            <person name="Holt S."/>
            <person name="Cochrane G."/>
            <person name="Meng A."/>
            <person name="Brown T."/>
            <person name="Cohen L."/>
        </authorList>
    </citation>
    <scope>NUCLEOTIDE SEQUENCE</scope>
    <source>
        <strain evidence="6">CCMP1510</strain>
    </source>
</reference>
<evidence type="ECO:0000256" key="2">
    <source>
        <dbReference type="ARBA" id="ARBA00022980"/>
    </source>
</evidence>
<name>A0A7S3JTR3_9STRA</name>
<dbReference type="GO" id="GO:0003735">
    <property type="term" value="F:structural constituent of ribosome"/>
    <property type="evidence" value="ECO:0007669"/>
    <property type="project" value="TreeGrafter"/>
</dbReference>
<dbReference type="AlphaFoldDB" id="A0A7S3JTR3"/>
<accession>A0A7S3JTR3</accession>
<feature type="region of interest" description="Disordered" evidence="4">
    <location>
        <begin position="285"/>
        <end position="338"/>
    </location>
</feature>
<sequence>MGLSHEKKRDYFAKMEELLENYSKIFIVHCDNVGSKQFQQIRMALRGKAIVLMGKNTMMRKVINMYLSKNPGHPYEFLLPKIHGNIGCVFTNGDLAEIRDVITANRVPAPARVGAIAPVQVIVPPGPTDCDPGQTNFFQTLQIATKIVKGKIEIVSPVNLLEPGQKVGNSEAVLLEKLGIKPFDYGLVIREVYDSGSIFDVKVLDISEDDLIAKFGHAISEFAALSLSIGYPTLASVPHSIANAFKAMVALVVECPKYSFEKADPFKLFVSDPEAFKAKYGAGGGGGGGSGGGSGGAGDSAAAAEEKKEEVEEEDEEIDMGGGMDMFGDGDGGGGDDY</sequence>
<feature type="compositionally biased region" description="Gly residues" evidence="4">
    <location>
        <begin position="285"/>
        <end position="298"/>
    </location>
</feature>
<keyword evidence="2" id="KW-0689">Ribosomal protein</keyword>
<dbReference type="GO" id="GO:0002181">
    <property type="term" value="P:cytoplasmic translation"/>
    <property type="evidence" value="ECO:0007669"/>
    <property type="project" value="TreeGrafter"/>
</dbReference>
<dbReference type="GO" id="GO:0070180">
    <property type="term" value="F:large ribosomal subunit rRNA binding"/>
    <property type="evidence" value="ECO:0007669"/>
    <property type="project" value="TreeGrafter"/>
</dbReference>
<evidence type="ECO:0000259" key="5">
    <source>
        <dbReference type="Pfam" id="PF17777"/>
    </source>
</evidence>
<evidence type="ECO:0000256" key="4">
    <source>
        <dbReference type="SAM" id="MobiDB-lite"/>
    </source>
</evidence>
<dbReference type="GO" id="GO:0000027">
    <property type="term" value="P:ribosomal large subunit assembly"/>
    <property type="evidence" value="ECO:0007669"/>
    <property type="project" value="TreeGrafter"/>
</dbReference>
<organism evidence="6">
    <name type="scientific">Aureoumbra lagunensis</name>
    <dbReference type="NCBI Taxonomy" id="44058"/>
    <lineage>
        <taxon>Eukaryota</taxon>
        <taxon>Sar</taxon>
        <taxon>Stramenopiles</taxon>
        <taxon>Ochrophyta</taxon>
        <taxon>Pelagophyceae</taxon>
        <taxon>Pelagomonadales</taxon>
        <taxon>Aureoumbra</taxon>
    </lineage>
</organism>
<dbReference type="PIRSF" id="PIRSF039087">
    <property type="entry name" value="L10E"/>
    <property type="match status" value="1"/>
</dbReference>
<comment type="similarity">
    <text evidence="1">Belongs to the universal ribosomal protein uL10 family.</text>
</comment>
<feature type="compositionally biased region" description="Gly residues" evidence="4">
    <location>
        <begin position="320"/>
        <end position="338"/>
    </location>
</feature>
<dbReference type="InterPro" id="IPR030670">
    <property type="entry name" value="uL10_eukaryotes"/>
</dbReference>
<protein>
    <recommendedName>
        <fullName evidence="5">Large ribosomal subunit protein uL10-like insertion domain-containing protein</fullName>
    </recommendedName>
</protein>
<dbReference type="FunFam" id="3.90.105.20:FF:000001">
    <property type="entry name" value="60S acidic ribosomal protein P0"/>
    <property type="match status" value="1"/>
</dbReference>
<evidence type="ECO:0000256" key="3">
    <source>
        <dbReference type="ARBA" id="ARBA00023274"/>
    </source>
</evidence>
<keyword evidence="3" id="KW-0687">Ribonucleoprotein</keyword>
<evidence type="ECO:0000313" key="6">
    <source>
        <dbReference type="EMBL" id="CAE0362338.1"/>
    </source>
</evidence>
<dbReference type="EMBL" id="HBIJ01004346">
    <property type="protein sequence ID" value="CAE0362338.1"/>
    <property type="molecule type" value="Transcribed_RNA"/>
</dbReference>